<organism evidence="2 3">
    <name type="scientific">Actinomadura citrea</name>
    <dbReference type="NCBI Taxonomy" id="46158"/>
    <lineage>
        <taxon>Bacteria</taxon>
        <taxon>Bacillati</taxon>
        <taxon>Actinomycetota</taxon>
        <taxon>Actinomycetes</taxon>
        <taxon>Streptosporangiales</taxon>
        <taxon>Thermomonosporaceae</taxon>
        <taxon>Actinomadura</taxon>
    </lineage>
</organism>
<dbReference type="Proteomes" id="UP000591272">
    <property type="component" value="Unassembled WGS sequence"/>
</dbReference>
<comment type="caution">
    <text evidence="2">The sequence shown here is derived from an EMBL/GenBank/DDBJ whole genome shotgun (WGS) entry which is preliminary data.</text>
</comment>
<gene>
    <name evidence="2" type="ORF">BJ999_004557</name>
</gene>
<keyword evidence="3" id="KW-1185">Reference proteome</keyword>
<dbReference type="AlphaFoldDB" id="A0A7Y9GD97"/>
<accession>A0A7Y9GD97</accession>
<reference evidence="2 3" key="1">
    <citation type="submission" date="2020-07" db="EMBL/GenBank/DDBJ databases">
        <title>Sequencing the genomes of 1000 actinobacteria strains.</title>
        <authorList>
            <person name="Klenk H.-P."/>
        </authorList>
    </citation>
    <scope>NUCLEOTIDE SEQUENCE [LARGE SCALE GENOMIC DNA]</scope>
    <source>
        <strain evidence="2 3">DSM 43461</strain>
    </source>
</reference>
<proteinExistence type="predicted"/>
<evidence type="ECO:0000313" key="3">
    <source>
        <dbReference type="Proteomes" id="UP000591272"/>
    </source>
</evidence>
<evidence type="ECO:0000313" key="2">
    <source>
        <dbReference type="EMBL" id="NYE14261.1"/>
    </source>
</evidence>
<evidence type="ECO:0000256" key="1">
    <source>
        <dbReference type="SAM" id="MobiDB-lite"/>
    </source>
</evidence>
<protein>
    <submittedName>
        <fullName evidence="2">Uncharacterized protein</fullName>
    </submittedName>
</protein>
<sequence length="60" mass="6407">MGPAVRGARGVAHPHGGPWVQGPPRVCVKAGGYRYWPVLATVSMERPASEPLVPETSVRM</sequence>
<dbReference type="EMBL" id="JACCBT010000001">
    <property type="protein sequence ID" value="NYE14261.1"/>
    <property type="molecule type" value="Genomic_DNA"/>
</dbReference>
<feature type="region of interest" description="Disordered" evidence="1">
    <location>
        <begin position="1"/>
        <end position="23"/>
    </location>
</feature>
<name>A0A7Y9GD97_9ACTN</name>